<dbReference type="RefSeq" id="XP_012333805.1">
    <property type="nucleotide sequence ID" value="XM_012478382.1"/>
</dbReference>
<evidence type="ECO:0000313" key="2">
    <source>
        <dbReference type="EMBL" id="KJP89527.1"/>
    </source>
</evidence>
<dbReference type="EMBL" id="KQ001650">
    <property type="protein sequence ID" value="KJP89527.1"/>
    <property type="molecule type" value="Genomic_DNA"/>
</dbReference>
<feature type="region of interest" description="Disordered" evidence="1">
    <location>
        <begin position="244"/>
        <end position="361"/>
    </location>
</feature>
<organism evidence="2 3">
    <name type="scientific">Plasmodium fragile</name>
    <dbReference type="NCBI Taxonomy" id="5857"/>
    <lineage>
        <taxon>Eukaryota</taxon>
        <taxon>Sar</taxon>
        <taxon>Alveolata</taxon>
        <taxon>Apicomplexa</taxon>
        <taxon>Aconoidasida</taxon>
        <taxon>Haemosporida</taxon>
        <taxon>Plasmodiidae</taxon>
        <taxon>Plasmodium</taxon>
        <taxon>Plasmodium (Plasmodium)</taxon>
    </lineage>
</organism>
<reference evidence="2 3" key="1">
    <citation type="submission" date="2014-03" db="EMBL/GenBank/DDBJ databases">
        <title>The Genome Sequence of Plasmodium fragile nilgiri.</title>
        <authorList>
            <consortium name="The Broad Institute Genomics Platform"/>
            <consortium name="The Broad Institute Genome Sequencing Center for Infectious Disease"/>
            <person name="Neafsey D."/>
            <person name="Duraisingh M."/>
            <person name="Young S.K."/>
            <person name="Zeng Q."/>
            <person name="Gargeya S."/>
            <person name="Abouelleil A."/>
            <person name="Alvarado L."/>
            <person name="Chapman S.B."/>
            <person name="Gainer-Dewar J."/>
            <person name="Goldberg J."/>
            <person name="Griggs A."/>
            <person name="Gujja S."/>
            <person name="Hansen M."/>
            <person name="Howarth C."/>
            <person name="Imamovic A."/>
            <person name="Larimer J."/>
            <person name="Pearson M."/>
            <person name="Poon T.W."/>
            <person name="Priest M."/>
            <person name="Roberts A."/>
            <person name="Saif S."/>
            <person name="Shea T."/>
            <person name="Sykes S."/>
            <person name="Wortman J."/>
            <person name="Nusbaum C."/>
            <person name="Birren B."/>
        </authorList>
    </citation>
    <scope>NUCLEOTIDE SEQUENCE [LARGE SCALE GENOMIC DNA]</scope>
    <source>
        <strain evidence="3">nilgiri</strain>
    </source>
</reference>
<dbReference type="AlphaFoldDB" id="A0A0D9QRV0"/>
<dbReference type="Proteomes" id="UP000054561">
    <property type="component" value="Unassembled WGS sequence"/>
</dbReference>
<feature type="region of interest" description="Disordered" evidence="1">
    <location>
        <begin position="403"/>
        <end position="469"/>
    </location>
</feature>
<gene>
    <name evidence="2" type="ORF">AK88_00738</name>
</gene>
<feature type="region of interest" description="Disordered" evidence="1">
    <location>
        <begin position="816"/>
        <end position="883"/>
    </location>
</feature>
<feature type="compositionally biased region" description="Basic and acidic residues" evidence="1">
    <location>
        <begin position="605"/>
        <end position="654"/>
    </location>
</feature>
<dbReference type="GeneID" id="24266052"/>
<evidence type="ECO:0000313" key="3">
    <source>
        <dbReference type="Proteomes" id="UP000054561"/>
    </source>
</evidence>
<dbReference type="OMA" id="EWSDYDL"/>
<protein>
    <submittedName>
        <fullName evidence="2">Uncharacterized protein</fullName>
    </submittedName>
</protein>
<feature type="region of interest" description="Disordered" evidence="1">
    <location>
        <begin position="605"/>
        <end position="656"/>
    </location>
</feature>
<keyword evidence="3" id="KW-1185">Reference proteome</keyword>
<name>A0A0D9QRV0_PLAFR</name>
<sequence>MTLPHLLMNHERGTPIAEEQYDGDPPDGHVVKCYNVPSHICGEGILYFLLGVEKNAGFEIKKVLRPVKEETNLYPWKVICNEQFASFLLQKERIQIYDDIKRNNRILVRVPHGKETNGEEAATVQVDRGGDGTLNDTVEHGVAPKKEDTKWSIFRFINPQKNDADGDDGGRGDPSCYSSHVVSSAQNYDLGEVKKMNKGIFDTDSVSSNIGETAPGGDNSHLSLDREFATDSHQIGNGVEYRLYDESLLGGEDNRGGDGERDDDGDRSDESESDLSNDGNSDWFGSESSFAMDGEGIPQGRIRGLWRGERNRAEDGEEAASRMGQDRMGHKRRQGQHSANEDSQEEEEHYEESYRGSNYRNVKAQMGDDYYQRKDSFKWVESKKNSNTSDTKSGCELKSLVSSCRNEDTSVRNGEEGIMSSASSGRKWSGNIAPSDWVKAPHGGITHENKNDMEEDEMDEHNLKGKSRKKNATCDAIKGIINEQKELLKKIKRRKKMNKRGVAKINIYFCPGSMEEIITDIREEDAGVKVPTMIDFPLEEKRQFLLDAYGWTMEDHHHQDEDFQRPGHKIKWKRGNQHGDDEKHMGRATDMEEDDLLDQTCYKQGERQNREETSHRGQRHIREDTHHNGLHEERGSAFSGRSEERRRDGCDPKRGGSTIWPSHLGWKEISEQIKSKLCVVIKNKPAEWSDYDLRKFIESQFSGSNHFPVFEDIFLTKSCPTIATLAFKNERLRDHFLKCHKFKLPSSIRRYAHDGNRGGGNTTASYHYNSRYSNFLILQEYIVSHNASHINNAKKQPCQRKDGGGHSFVEKYKANHSEVAGTRMGESTSDDFSKSGRYKKHNNKYVSEMRSGSRQGSTGRPYERSETNRKMNQYGKHAHHTRS</sequence>
<proteinExistence type="predicted"/>
<dbReference type="OrthoDB" id="372968at2759"/>
<dbReference type="VEuPathDB" id="PlasmoDB:AK88_00738"/>
<evidence type="ECO:0000256" key="1">
    <source>
        <dbReference type="SAM" id="MobiDB-lite"/>
    </source>
</evidence>
<feature type="compositionally biased region" description="Basic and acidic residues" evidence="1">
    <location>
        <begin position="405"/>
        <end position="415"/>
    </location>
</feature>
<feature type="compositionally biased region" description="Acidic residues" evidence="1">
    <location>
        <begin position="260"/>
        <end position="275"/>
    </location>
</feature>
<accession>A0A0D9QRV0</accession>